<evidence type="ECO:0000313" key="2">
    <source>
        <dbReference type="EMBL" id="KAF5855175.1"/>
    </source>
</evidence>
<comment type="caution">
    <text evidence="2">The sequence shown here is derived from an EMBL/GenBank/DDBJ whole genome shotgun (WGS) entry which is preliminary data.</text>
</comment>
<gene>
    <name evidence="2" type="ORF">ETB97_009759</name>
</gene>
<dbReference type="AlphaFoldDB" id="A0A8H5ZU35"/>
<feature type="region of interest" description="Disordered" evidence="1">
    <location>
        <begin position="212"/>
        <end position="247"/>
    </location>
</feature>
<sequence>MDLLFGSNHSPENALHTFLESLPAHSHLDSLTEILTLATDTDERVAEFMDVVWQHICRNSLWSSKYNNFQDYCDAIDYNCTVWPVIQRHKKTDRAKRISAQTILRQWNVPVHSAIPVNLQPPFWSKHLLSLIATLSRHTTLDEACVLLRTSVGQRPRRGRNHHLLLASDVQRVLDHLNVSRKGAHRTANESNGSDAYHPLYQGVPVSKQHSQRGIAQPGMTVYRPTSSGNSSPQTRSTSMFSEELAGSPETVSSELESYADDTSQAKLPSCRCAPICLPLVLLLSSPNHYCIQLLAAELVNWAHTISWRSLCYEHLKILAKLVTQEYVSDRNRVDIIHTLEGSLALNSGPSHDLRCIIEEDELHTLQIEPLDLLCRYAGLPDGMWGWERDGLLHIPGFFDYMERLGVFKRVRMILGEDKATQSASNLPSQCSSPISLCYSLLAQMVQQDPAYYAILVSCRPDKNWKLIHRPRRSGHTFTFRERDVALGVSTERARSLVNGDGASDIQSTVVLPGEQSLQTVQLIPTSQQYLPKLVDKIENQGRQPPSSLPDLAILAYDKVAEQEFGTPQNITLGHGDLILASPKTLRLPQTFSASNLLNMSQSGLGNDFNTLENGRDGMWTRLSIISNCHRLGDKYLGADEGWADSIGCDTSVIDSFRMSYASALGEALVGRREWRDPKVILERNLVLGNDIFGAVEFVGAIREQLAADFHNTLDLLRLGQGNDGSGKFVCNTSL</sequence>
<keyword evidence="3" id="KW-1185">Reference proteome</keyword>
<name>A0A8H5ZU35_PETAA</name>
<dbReference type="EMBL" id="SPNV01000486">
    <property type="protein sequence ID" value="KAF5855175.1"/>
    <property type="molecule type" value="Genomic_DNA"/>
</dbReference>
<dbReference type="Proteomes" id="UP000541154">
    <property type="component" value="Unassembled WGS sequence"/>
</dbReference>
<organism evidence="2 3">
    <name type="scientific">Petromyces alliaceus</name>
    <name type="common">Aspergillus alliaceus</name>
    <dbReference type="NCBI Taxonomy" id="209559"/>
    <lineage>
        <taxon>Eukaryota</taxon>
        <taxon>Fungi</taxon>
        <taxon>Dikarya</taxon>
        <taxon>Ascomycota</taxon>
        <taxon>Pezizomycotina</taxon>
        <taxon>Eurotiomycetes</taxon>
        <taxon>Eurotiomycetidae</taxon>
        <taxon>Eurotiales</taxon>
        <taxon>Aspergillaceae</taxon>
        <taxon>Aspergillus</taxon>
        <taxon>Aspergillus subgen. Circumdati</taxon>
    </lineage>
</organism>
<accession>A0A8H5ZU35</accession>
<feature type="compositionally biased region" description="Polar residues" evidence="1">
    <location>
        <begin position="224"/>
        <end position="241"/>
    </location>
</feature>
<evidence type="ECO:0000256" key="1">
    <source>
        <dbReference type="SAM" id="MobiDB-lite"/>
    </source>
</evidence>
<reference evidence="2 3" key="1">
    <citation type="submission" date="2019-04" db="EMBL/GenBank/DDBJ databases">
        <title>Aspergillus burnettii sp. nov., novel species from soil in southeast Queensland.</title>
        <authorList>
            <person name="Gilchrist C.L.M."/>
            <person name="Pitt J.I."/>
            <person name="Lange L."/>
            <person name="Lacey H.J."/>
            <person name="Vuong D."/>
            <person name="Midgley D.J."/>
            <person name="Greenfield P."/>
            <person name="Bradbury M."/>
            <person name="Lacey E."/>
            <person name="Busk P.K."/>
            <person name="Pilgaard B."/>
            <person name="Chooi Y.H."/>
            <person name="Piggott A.M."/>
        </authorList>
    </citation>
    <scope>NUCLEOTIDE SEQUENCE [LARGE SCALE GENOMIC DNA]</scope>
    <source>
        <strain evidence="2 3">FRR 5400</strain>
    </source>
</reference>
<evidence type="ECO:0000313" key="3">
    <source>
        <dbReference type="Proteomes" id="UP000541154"/>
    </source>
</evidence>
<protein>
    <submittedName>
        <fullName evidence="2">Uncharacterized protein</fullName>
    </submittedName>
</protein>
<proteinExistence type="predicted"/>